<evidence type="ECO:0000256" key="3">
    <source>
        <dbReference type="ARBA" id="ARBA00023159"/>
    </source>
</evidence>
<name>A0AAU8HSL5_9FIRM</name>
<dbReference type="RefSeq" id="WP_353893100.1">
    <property type="nucleotide sequence ID" value="NZ_CP159485.1"/>
</dbReference>
<dbReference type="Pfam" id="PF05043">
    <property type="entry name" value="Mga"/>
    <property type="match status" value="1"/>
</dbReference>
<dbReference type="AlphaFoldDB" id="A0AAU8HSL5"/>
<evidence type="ECO:0000259" key="5">
    <source>
        <dbReference type="PROSITE" id="PS51372"/>
    </source>
</evidence>
<accession>A0AAU8HSL5</accession>
<evidence type="ECO:0000256" key="4">
    <source>
        <dbReference type="ARBA" id="ARBA00023163"/>
    </source>
</evidence>
<dbReference type="Gene3D" id="1.10.1790.10">
    <property type="entry name" value="PRD domain"/>
    <property type="match status" value="2"/>
</dbReference>
<dbReference type="InterPro" id="IPR036634">
    <property type="entry name" value="PRD_sf"/>
</dbReference>
<dbReference type="SUPFAM" id="SSF63520">
    <property type="entry name" value="PTS-regulatory domain, PRD"/>
    <property type="match status" value="2"/>
</dbReference>
<feature type="domain" description="PRD" evidence="5">
    <location>
        <begin position="304"/>
        <end position="411"/>
    </location>
</feature>
<dbReference type="PANTHER" id="PTHR30185:SF18">
    <property type="entry name" value="TRANSCRIPTIONAL REGULATOR MTLR"/>
    <property type="match status" value="1"/>
</dbReference>
<keyword evidence="1" id="KW-0677">Repeat</keyword>
<dbReference type="InterPro" id="IPR011608">
    <property type="entry name" value="PRD"/>
</dbReference>
<reference evidence="6" key="1">
    <citation type="journal article" date="2018" name="Antonie Van Leeuwenhoek">
        <title>Proteinivorax hydrogeniformans sp. nov., an anaerobic, haloalkaliphilic bacterium fermenting proteinaceous compounds with high hydrogen production.</title>
        <authorList>
            <person name="Boltyanskaya Y."/>
            <person name="Detkova E."/>
            <person name="Pimenov N."/>
            <person name="Kevbrin V."/>
        </authorList>
    </citation>
    <scope>NUCLEOTIDE SEQUENCE</scope>
    <source>
        <strain evidence="6">Z-710</strain>
    </source>
</reference>
<gene>
    <name evidence="6" type="ORF">PRVXH_002508</name>
</gene>
<dbReference type="PROSITE" id="PS51372">
    <property type="entry name" value="PRD_2"/>
    <property type="match status" value="2"/>
</dbReference>
<dbReference type="Pfam" id="PF08279">
    <property type="entry name" value="HTH_11"/>
    <property type="match status" value="1"/>
</dbReference>
<keyword evidence="4" id="KW-0804">Transcription</keyword>
<dbReference type="Gene3D" id="1.10.10.10">
    <property type="entry name" value="Winged helix-like DNA-binding domain superfamily/Winged helix DNA-binding domain"/>
    <property type="match status" value="2"/>
</dbReference>
<keyword evidence="3" id="KW-0010">Activator</keyword>
<evidence type="ECO:0000256" key="2">
    <source>
        <dbReference type="ARBA" id="ARBA00023015"/>
    </source>
</evidence>
<dbReference type="GO" id="GO:0006355">
    <property type="term" value="P:regulation of DNA-templated transcription"/>
    <property type="evidence" value="ECO:0007669"/>
    <property type="project" value="InterPro"/>
</dbReference>
<evidence type="ECO:0000313" key="6">
    <source>
        <dbReference type="EMBL" id="XCI28546.1"/>
    </source>
</evidence>
<organism evidence="6">
    <name type="scientific">Proteinivorax hydrogeniformans</name>
    <dbReference type="NCBI Taxonomy" id="1826727"/>
    <lineage>
        <taxon>Bacteria</taxon>
        <taxon>Bacillati</taxon>
        <taxon>Bacillota</taxon>
        <taxon>Clostridia</taxon>
        <taxon>Eubacteriales</taxon>
        <taxon>Proteinivoracaceae</taxon>
        <taxon>Proteinivorax</taxon>
    </lineage>
</organism>
<sequence length="454" mass="52404">MLDSRKTQIIWYLLSLKNYTTLKRLSDLFNVSKRTIQYDLDAVDDWLNSNCISQLKKVPRRGILLDLPNEQIVLLKQRLSKQLKNYTLSPLERQQVILFHLLKYKKVTAVKRLATLADVSSTTIYNDLASIEKWLYNYDLTLFKKKGYGVKVKGDEENLSLAFSQLITSLSSDHYAKELESDIDRHIAQMSQQFPGLDLLFIKKKLKKAEEILSIKFSYEAYISLISHIALALKRVQLNKDIYMPSDQLQELKKTQEFAVAASLAEKLEQHFSIKFPIDEVGFITFHLLGTSHANRKNKYKQKDKDVKMKQLVEEIIAFVEGRLGLTFSMSPSLRDNLYNHLVPTIARLKDASSLNNPLLTEIKNKYSDIFLACGEALIAVEKKYKVNFTEHEVAYMTMHFLAAMEQTDTHSLKSSQCDQLIAIISKHCSVLDKAALKVDVNRFLKTFYKEQKR</sequence>
<dbReference type="InterPro" id="IPR036388">
    <property type="entry name" value="WH-like_DNA-bd_sf"/>
</dbReference>
<dbReference type="InterPro" id="IPR050661">
    <property type="entry name" value="BglG_antiterminators"/>
</dbReference>
<dbReference type="InterPro" id="IPR013196">
    <property type="entry name" value="HTH_11"/>
</dbReference>
<keyword evidence="2" id="KW-0805">Transcription regulation</keyword>
<dbReference type="Pfam" id="PF00874">
    <property type="entry name" value="PRD"/>
    <property type="match status" value="2"/>
</dbReference>
<proteinExistence type="predicted"/>
<evidence type="ECO:0000256" key="1">
    <source>
        <dbReference type="ARBA" id="ARBA00022737"/>
    </source>
</evidence>
<dbReference type="InterPro" id="IPR007737">
    <property type="entry name" value="Mga_HTH"/>
</dbReference>
<protein>
    <submittedName>
        <fullName evidence="6">Transcription antiterminator</fullName>
    </submittedName>
</protein>
<feature type="domain" description="PRD" evidence="5">
    <location>
        <begin position="193"/>
        <end position="298"/>
    </location>
</feature>
<reference evidence="6" key="2">
    <citation type="submission" date="2024-06" db="EMBL/GenBank/DDBJ databases">
        <authorList>
            <person name="Petrova K.O."/>
            <person name="Toshchakov S.V."/>
            <person name="Boltjanskaja Y.V."/>
            <person name="Kevbrin V.V."/>
        </authorList>
    </citation>
    <scope>NUCLEOTIDE SEQUENCE</scope>
    <source>
        <strain evidence="6">Z-710</strain>
    </source>
</reference>
<dbReference type="EMBL" id="CP159485">
    <property type="protein sequence ID" value="XCI28546.1"/>
    <property type="molecule type" value="Genomic_DNA"/>
</dbReference>
<dbReference type="PANTHER" id="PTHR30185">
    <property type="entry name" value="CRYPTIC BETA-GLUCOSIDE BGL OPERON ANTITERMINATOR"/>
    <property type="match status" value="1"/>
</dbReference>